<proteinExistence type="predicted"/>
<organism evidence="2 3">
    <name type="scientific">Corchorus capsularis</name>
    <name type="common">Jute</name>
    <dbReference type="NCBI Taxonomy" id="210143"/>
    <lineage>
        <taxon>Eukaryota</taxon>
        <taxon>Viridiplantae</taxon>
        <taxon>Streptophyta</taxon>
        <taxon>Embryophyta</taxon>
        <taxon>Tracheophyta</taxon>
        <taxon>Spermatophyta</taxon>
        <taxon>Magnoliopsida</taxon>
        <taxon>eudicotyledons</taxon>
        <taxon>Gunneridae</taxon>
        <taxon>Pentapetalae</taxon>
        <taxon>rosids</taxon>
        <taxon>malvids</taxon>
        <taxon>Malvales</taxon>
        <taxon>Malvaceae</taxon>
        <taxon>Grewioideae</taxon>
        <taxon>Apeibeae</taxon>
        <taxon>Corchorus</taxon>
    </lineage>
</organism>
<evidence type="ECO:0000313" key="2">
    <source>
        <dbReference type="EMBL" id="OMP03532.1"/>
    </source>
</evidence>
<dbReference type="Proteomes" id="UP000188268">
    <property type="component" value="Unassembled WGS sequence"/>
</dbReference>
<dbReference type="Gramene" id="OMP03532">
    <property type="protein sequence ID" value="OMP03532"/>
    <property type="gene ID" value="CCACVL1_02381"/>
</dbReference>
<gene>
    <name evidence="2" type="ORF">CCACVL1_02381</name>
    <name evidence="1" type="ORF">CCACVL1_03065</name>
</gene>
<comment type="caution">
    <text evidence="2">The sequence shown here is derived from an EMBL/GenBank/DDBJ whole genome shotgun (WGS) entry which is preliminary data.</text>
</comment>
<dbReference type="Gramene" id="OMP01538">
    <property type="protein sequence ID" value="OMP01538"/>
    <property type="gene ID" value="CCACVL1_03065"/>
</dbReference>
<evidence type="ECO:0000313" key="3">
    <source>
        <dbReference type="Proteomes" id="UP000188268"/>
    </source>
</evidence>
<name>A0A1R3K8X1_COCAP</name>
<dbReference type="AlphaFoldDB" id="A0A1R3K8X1"/>
<dbReference type="EMBL" id="AWWV01006032">
    <property type="protein sequence ID" value="OMP03532.1"/>
    <property type="molecule type" value="Genomic_DNA"/>
</dbReference>
<keyword evidence="3" id="KW-1185">Reference proteome</keyword>
<sequence>MTAADPLPQSANTKLTAPTRTTSRSFLKLILFSSMKNGRKIIIYDRYSSKLIRKTRISLFALLLRPLLRTRPWLKMRHWLSFRRCGSITFSGAPGTFESYVPGRVNEKSIINGITCNPALDPFFRISVPADFLVVYNIASPVCPITFDRERISNRRTSI</sequence>
<accession>A0A1R3K8X1</accession>
<protein>
    <submittedName>
        <fullName evidence="2">Bifunctional biotin operon repressor/biotin synthetase BirA</fullName>
    </submittedName>
</protein>
<reference evidence="2 3" key="1">
    <citation type="submission" date="2013-09" db="EMBL/GenBank/DDBJ databases">
        <title>Corchorus capsularis genome sequencing.</title>
        <authorList>
            <person name="Alam M."/>
            <person name="Haque M.S."/>
            <person name="Islam M.S."/>
            <person name="Emdad E.M."/>
            <person name="Islam M.M."/>
            <person name="Ahmed B."/>
            <person name="Halim A."/>
            <person name="Hossen Q.M.M."/>
            <person name="Hossain M.Z."/>
            <person name="Ahmed R."/>
            <person name="Khan M.M."/>
            <person name="Islam R."/>
            <person name="Rashid M.M."/>
            <person name="Khan S.A."/>
            <person name="Rahman M.S."/>
            <person name="Alam M."/>
        </authorList>
    </citation>
    <scope>NUCLEOTIDE SEQUENCE [LARGE SCALE GENOMIC DNA]</scope>
    <source>
        <strain evidence="3">cv. CVL-1</strain>
        <tissue evidence="2">Whole seedling</tissue>
    </source>
</reference>
<evidence type="ECO:0000313" key="1">
    <source>
        <dbReference type="EMBL" id="OMP01538.1"/>
    </source>
</evidence>
<dbReference type="EMBL" id="AWWV01006396">
    <property type="protein sequence ID" value="OMP01538.1"/>
    <property type="molecule type" value="Genomic_DNA"/>
</dbReference>